<evidence type="ECO:0000256" key="3">
    <source>
        <dbReference type="ARBA" id="ARBA00022490"/>
    </source>
</evidence>
<dbReference type="InterPro" id="IPR039315">
    <property type="entry name" value="CheW"/>
</dbReference>
<evidence type="ECO:0000313" key="6">
    <source>
        <dbReference type="EMBL" id="MYL82497.1"/>
    </source>
</evidence>
<dbReference type="Pfam" id="PF01584">
    <property type="entry name" value="CheW"/>
    <property type="match status" value="1"/>
</dbReference>
<feature type="domain" description="CheW-like" evidence="5">
    <location>
        <begin position="13"/>
        <end position="153"/>
    </location>
</feature>
<dbReference type="InterPro" id="IPR036061">
    <property type="entry name" value="CheW-like_dom_sf"/>
</dbReference>
<dbReference type="Gene3D" id="2.40.50.180">
    <property type="entry name" value="CheA-289, Domain 4"/>
    <property type="match status" value="1"/>
</dbReference>
<dbReference type="GO" id="GO:0007165">
    <property type="term" value="P:signal transduction"/>
    <property type="evidence" value="ECO:0007669"/>
    <property type="project" value="InterPro"/>
</dbReference>
<gene>
    <name evidence="6" type="ORF">GTA51_05010</name>
</gene>
<dbReference type="SUPFAM" id="SSF50341">
    <property type="entry name" value="CheW-like"/>
    <property type="match status" value="1"/>
</dbReference>
<name>A0A7C9MZN5_9BACT</name>
<evidence type="ECO:0000259" key="5">
    <source>
        <dbReference type="PROSITE" id="PS50851"/>
    </source>
</evidence>
<dbReference type="Gene3D" id="2.30.30.40">
    <property type="entry name" value="SH3 Domains"/>
    <property type="match status" value="1"/>
</dbReference>
<protein>
    <recommendedName>
        <fullName evidence="2">Chemotaxis protein CheW</fullName>
    </recommendedName>
</protein>
<evidence type="ECO:0000256" key="4">
    <source>
        <dbReference type="ARBA" id="ARBA00022500"/>
    </source>
</evidence>
<dbReference type="OrthoDB" id="9790406at2"/>
<dbReference type="FunFam" id="2.40.50.180:FF:000002">
    <property type="entry name" value="Chemotaxis protein CheW"/>
    <property type="match status" value="1"/>
</dbReference>
<proteinExistence type="predicted"/>
<accession>A0A7C9MZN5</accession>
<keyword evidence="3" id="KW-0963">Cytoplasm</keyword>
<reference evidence="6 7" key="1">
    <citation type="submission" date="2020-01" db="EMBL/GenBank/DDBJ databases">
        <title>Genome sequence of Desulfovibrio aerotolerans DSM 16695(T).</title>
        <authorList>
            <person name="Karnachuk O."/>
            <person name="Avakyan M."/>
            <person name="Mardanov A."/>
            <person name="Kadnikov V."/>
            <person name="Ravin N."/>
        </authorList>
    </citation>
    <scope>NUCLEOTIDE SEQUENCE [LARGE SCALE GENOMIC DNA]</scope>
    <source>
        <strain evidence="6 7">DSM 16695</strain>
    </source>
</reference>
<dbReference type="RefSeq" id="WP_160959212.1">
    <property type="nucleotide sequence ID" value="NZ_WVUD01000005.1"/>
</dbReference>
<evidence type="ECO:0000256" key="1">
    <source>
        <dbReference type="ARBA" id="ARBA00004496"/>
    </source>
</evidence>
<dbReference type="AlphaFoldDB" id="A0A7C9MZN5"/>
<dbReference type="Proteomes" id="UP000482487">
    <property type="component" value="Unassembled WGS sequence"/>
</dbReference>
<dbReference type="PANTHER" id="PTHR22617">
    <property type="entry name" value="CHEMOTAXIS SENSOR HISTIDINE KINASE-RELATED"/>
    <property type="match status" value="1"/>
</dbReference>
<dbReference type="InterPro" id="IPR002545">
    <property type="entry name" value="CheW-lke_dom"/>
</dbReference>
<evidence type="ECO:0000313" key="7">
    <source>
        <dbReference type="Proteomes" id="UP000482487"/>
    </source>
</evidence>
<dbReference type="CDD" id="cd00732">
    <property type="entry name" value="CheW"/>
    <property type="match status" value="1"/>
</dbReference>
<dbReference type="PANTHER" id="PTHR22617:SF23">
    <property type="entry name" value="CHEMOTAXIS PROTEIN CHEW"/>
    <property type="match status" value="1"/>
</dbReference>
<dbReference type="PROSITE" id="PS50851">
    <property type="entry name" value="CHEW"/>
    <property type="match status" value="1"/>
</dbReference>
<evidence type="ECO:0000256" key="2">
    <source>
        <dbReference type="ARBA" id="ARBA00021483"/>
    </source>
</evidence>
<sequence length="157" mass="17717">MDDEPGIKQENELLQLVTFAISEEEFGIEILRVQEIIRIMPITKVPNSPPAVEGVINLRGRVIPVIDLRKRFGMPERDYDNQTRIIVIEIHGMIIGFVVDGVSEVLRIKADTVEAPPAVVAGVESEYIKGVGKLDDRLLILLDLDKLFSREEMRQGR</sequence>
<comment type="subcellular location">
    <subcellularLocation>
        <location evidence="1">Cytoplasm</location>
    </subcellularLocation>
</comment>
<keyword evidence="4" id="KW-0145">Chemotaxis</keyword>
<organism evidence="6 7">
    <name type="scientific">Solidesulfovibrio aerotolerans</name>
    <dbReference type="NCBI Taxonomy" id="295255"/>
    <lineage>
        <taxon>Bacteria</taxon>
        <taxon>Pseudomonadati</taxon>
        <taxon>Thermodesulfobacteriota</taxon>
        <taxon>Desulfovibrionia</taxon>
        <taxon>Desulfovibrionales</taxon>
        <taxon>Desulfovibrionaceae</taxon>
        <taxon>Solidesulfovibrio</taxon>
    </lineage>
</organism>
<keyword evidence="7" id="KW-1185">Reference proteome</keyword>
<dbReference type="GO" id="GO:0005829">
    <property type="term" value="C:cytosol"/>
    <property type="evidence" value="ECO:0007669"/>
    <property type="project" value="TreeGrafter"/>
</dbReference>
<dbReference type="SMART" id="SM00260">
    <property type="entry name" value="CheW"/>
    <property type="match status" value="1"/>
</dbReference>
<dbReference type="GO" id="GO:0006935">
    <property type="term" value="P:chemotaxis"/>
    <property type="evidence" value="ECO:0007669"/>
    <property type="project" value="UniProtKB-KW"/>
</dbReference>
<comment type="caution">
    <text evidence="6">The sequence shown here is derived from an EMBL/GenBank/DDBJ whole genome shotgun (WGS) entry which is preliminary data.</text>
</comment>
<dbReference type="EMBL" id="WVUD01000005">
    <property type="protein sequence ID" value="MYL82497.1"/>
    <property type="molecule type" value="Genomic_DNA"/>
</dbReference>